<accession>A0AAP0S1S1</accession>
<evidence type="ECO:0000313" key="2">
    <source>
        <dbReference type="EMBL" id="KAK9285379.1"/>
    </source>
</evidence>
<dbReference type="InterPro" id="IPR036869">
    <property type="entry name" value="J_dom_sf"/>
</dbReference>
<dbReference type="PROSITE" id="PS50076">
    <property type="entry name" value="DNAJ_2"/>
    <property type="match status" value="1"/>
</dbReference>
<dbReference type="Gene3D" id="1.10.287.110">
    <property type="entry name" value="DnaJ domain"/>
    <property type="match status" value="1"/>
</dbReference>
<feature type="domain" description="J" evidence="1">
    <location>
        <begin position="74"/>
        <end position="139"/>
    </location>
</feature>
<gene>
    <name evidence="2" type="ORF">L1049_024570</name>
</gene>
<evidence type="ECO:0000259" key="1">
    <source>
        <dbReference type="PROSITE" id="PS50076"/>
    </source>
</evidence>
<dbReference type="InterPro" id="IPR056988">
    <property type="entry name" value="Zn_ribbon_pln"/>
</dbReference>
<keyword evidence="3" id="KW-1185">Reference proteome</keyword>
<dbReference type="PANTHER" id="PTHR45496:SF12">
    <property type="entry name" value="J DOMAIN-CONTAINING PROTEIN"/>
    <property type="match status" value="1"/>
</dbReference>
<sequence>MEGGERETGEPESEPHRLLRLSEELLRQRDFSGCRNYALQAQHSDPHLARADQILAIADVLLAAQTRIHHHHPNYYSILQLDPLCQDPEIIKNHLKRLIILLNPINNGFSFAEEAFTVLCEAWSVLSEPAIKADYDGEVAKYYRRAEEVSSEDCEGGKKGGDDGDGSFWTACPYCYYLYEYERVYVDCCLRCQNCRRAFHGAIIQSPAAAGAWDGAVLLLFGGFSR</sequence>
<comment type="caution">
    <text evidence="2">The sequence shown here is derived from an EMBL/GenBank/DDBJ whole genome shotgun (WGS) entry which is preliminary data.</text>
</comment>
<proteinExistence type="predicted"/>
<dbReference type="Pfam" id="PF00226">
    <property type="entry name" value="DnaJ"/>
    <property type="match status" value="1"/>
</dbReference>
<dbReference type="AlphaFoldDB" id="A0AAP0S1S1"/>
<dbReference type="CDD" id="cd06257">
    <property type="entry name" value="DnaJ"/>
    <property type="match status" value="1"/>
</dbReference>
<dbReference type="Proteomes" id="UP001415857">
    <property type="component" value="Unassembled WGS sequence"/>
</dbReference>
<dbReference type="SMART" id="SM00271">
    <property type="entry name" value="DnaJ"/>
    <property type="match status" value="1"/>
</dbReference>
<dbReference type="SUPFAM" id="SSF46565">
    <property type="entry name" value="Chaperone J-domain"/>
    <property type="match status" value="1"/>
</dbReference>
<name>A0AAP0S1S1_LIQFO</name>
<dbReference type="InterPro" id="IPR001623">
    <property type="entry name" value="DnaJ_domain"/>
</dbReference>
<dbReference type="PANTHER" id="PTHR45496">
    <property type="entry name" value="CHAPERONE DNAJ-DOMAIN SUPERFAMILY PROTEIN"/>
    <property type="match status" value="1"/>
</dbReference>
<dbReference type="InterPro" id="IPR053052">
    <property type="entry name" value="Imprinting_Balance_Reg"/>
</dbReference>
<organism evidence="2 3">
    <name type="scientific">Liquidambar formosana</name>
    <name type="common">Formosan gum</name>
    <dbReference type="NCBI Taxonomy" id="63359"/>
    <lineage>
        <taxon>Eukaryota</taxon>
        <taxon>Viridiplantae</taxon>
        <taxon>Streptophyta</taxon>
        <taxon>Embryophyta</taxon>
        <taxon>Tracheophyta</taxon>
        <taxon>Spermatophyta</taxon>
        <taxon>Magnoliopsida</taxon>
        <taxon>eudicotyledons</taxon>
        <taxon>Gunneridae</taxon>
        <taxon>Pentapetalae</taxon>
        <taxon>Saxifragales</taxon>
        <taxon>Altingiaceae</taxon>
        <taxon>Liquidambar</taxon>
    </lineage>
</organism>
<protein>
    <recommendedName>
        <fullName evidence="1">J domain-containing protein</fullName>
    </recommendedName>
</protein>
<dbReference type="EMBL" id="JBBPBK010000005">
    <property type="protein sequence ID" value="KAK9285379.1"/>
    <property type="molecule type" value="Genomic_DNA"/>
</dbReference>
<dbReference type="Pfam" id="PF23551">
    <property type="entry name" value="Zn_ribbon_20"/>
    <property type="match status" value="1"/>
</dbReference>
<reference evidence="2 3" key="1">
    <citation type="journal article" date="2024" name="Plant J.">
        <title>Genome sequences and population genomics reveal climatic adaptation and genomic divergence between two closely related sweetgum species.</title>
        <authorList>
            <person name="Xu W.Q."/>
            <person name="Ren C.Q."/>
            <person name="Zhang X.Y."/>
            <person name="Comes H.P."/>
            <person name="Liu X.H."/>
            <person name="Li Y.G."/>
            <person name="Kettle C.J."/>
            <person name="Jalonen R."/>
            <person name="Gaisberger H."/>
            <person name="Ma Y.Z."/>
            <person name="Qiu Y.X."/>
        </authorList>
    </citation>
    <scope>NUCLEOTIDE SEQUENCE [LARGE SCALE GENOMIC DNA]</scope>
    <source>
        <strain evidence="2">Hangzhou</strain>
    </source>
</reference>
<evidence type="ECO:0000313" key="3">
    <source>
        <dbReference type="Proteomes" id="UP001415857"/>
    </source>
</evidence>